<dbReference type="EMBL" id="MNTG01000025">
    <property type="protein sequence ID" value="OLA38075.1"/>
    <property type="molecule type" value="Genomic_DNA"/>
</dbReference>
<reference evidence="2 3" key="1">
    <citation type="journal article" date="2016" name="Nat. Biotechnol.">
        <title>Measurement of bacterial replication rates in microbial communities.</title>
        <authorList>
            <person name="Brown C.T."/>
            <person name="Olm M.R."/>
            <person name="Thomas B.C."/>
            <person name="Banfield J.F."/>
        </authorList>
    </citation>
    <scope>NUCLEOTIDE SEQUENCE [LARGE SCALE GENOMIC DNA]</scope>
    <source>
        <strain evidence="2">46_33</strain>
    </source>
</reference>
<dbReference type="InterPro" id="IPR028943">
    <property type="entry name" value="ZorC_EH_Signature_dom"/>
</dbReference>
<protein>
    <recommendedName>
        <fullName evidence="1">Zorya protein ZorC EH domain-containing protein</fullName>
    </recommendedName>
</protein>
<comment type="caution">
    <text evidence="2">The sequence shown here is derived from an EMBL/GenBank/DDBJ whole genome shotgun (WGS) entry which is preliminary data.</text>
</comment>
<sequence length="457" mass="53969">MKNELLITLQRLRNTVNEGNSYKRILLENASNSKINTLAMEMERKYGIGVNPRVTTDLVALQSKAIRIYKNSGETFSNSEISNLPFILYAKGTNFDFFNFLLTKHVDLSRETRLRRLLFIYFYNYADSRETTAIASKIMLHFRSKQENDFKSLFHRKMFVYKDNLFTGARKLLMNRMYQQNGLRNTIEKIGFSGILETSRFVLHTLKDYYINGSNDNRKYQIFNELSKTNFAGYEFVLPSILDSLIILTDKNNDAEWKKCLLKVCHEKLGDPRLPLNQTRWNGTEGVSQKAQKIYLKWLANNDLTLFFKIIDETATDRMWRYRDKFWRAYLDYIVNTKVFFGVDAQRIARQVAKDELLNYGLLDYGSESNHSAFLFEIGNFTFCEWSHNGKLYIWRRDEAPVHFYDYKTNKSKMSRSICVESFIHSSANTYSWQKKVADWLAKNCGIRKSRFDWELK</sequence>
<evidence type="ECO:0000259" key="1">
    <source>
        <dbReference type="Pfam" id="PF15611"/>
    </source>
</evidence>
<dbReference type="Pfam" id="PF15611">
    <property type="entry name" value="EH_Signature"/>
    <property type="match status" value="1"/>
</dbReference>
<dbReference type="STRING" id="626940.BHW43_04290"/>
<proteinExistence type="predicted"/>
<evidence type="ECO:0000313" key="3">
    <source>
        <dbReference type="Proteomes" id="UP000186777"/>
    </source>
</evidence>
<feature type="domain" description="Zorya protein ZorC EH" evidence="1">
    <location>
        <begin position="108"/>
        <end position="440"/>
    </location>
</feature>
<dbReference type="AlphaFoldDB" id="A0A1Q6R6S7"/>
<dbReference type="RefSeq" id="WP_303679628.1">
    <property type="nucleotide sequence ID" value="NZ_MNTG01000025.1"/>
</dbReference>
<dbReference type="Proteomes" id="UP000186777">
    <property type="component" value="Unassembled WGS sequence"/>
</dbReference>
<name>A0A1Q6R6S7_9FIRM</name>
<accession>A0A1Q6R6S7</accession>
<organism evidence="2 3">
    <name type="scientific">Phascolarctobacterium succinatutens</name>
    <dbReference type="NCBI Taxonomy" id="626940"/>
    <lineage>
        <taxon>Bacteria</taxon>
        <taxon>Bacillati</taxon>
        <taxon>Bacillota</taxon>
        <taxon>Negativicutes</taxon>
        <taxon>Acidaminococcales</taxon>
        <taxon>Acidaminococcaceae</taxon>
        <taxon>Phascolarctobacterium</taxon>
    </lineage>
</organism>
<gene>
    <name evidence="2" type="ORF">BHW43_04290</name>
</gene>
<evidence type="ECO:0000313" key="2">
    <source>
        <dbReference type="EMBL" id="OLA38075.1"/>
    </source>
</evidence>